<gene>
    <name evidence="2" type="ORF">GGD46_004428</name>
</gene>
<proteinExistence type="predicted"/>
<comment type="caution">
    <text evidence="2">The sequence shown here is derived from an EMBL/GenBank/DDBJ whole genome shotgun (WGS) entry which is preliminary data.</text>
</comment>
<dbReference type="Proteomes" id="UP000565576">
    <property type="component" value="Unassembled WGS sequence"/>
</dbReference>
<dbReference type="EMBL" id="JACHBG010000011">
    <property type="protein sequence ID" value="MBB6487128.1"/>
    <property type="molecule type" value="Genomic_DNA"/>
</dbReference>
<sequence>MLGETIALFIRFWMTITPLPDSAQAAASTKSTERFESFLQNLGRQLATGDSFLTETSHDAESPAYASEPAGAERDPV</sequence>
<evidence type="ECO:0000313" key="2">
    <source>
        <dbReference type="EMBL" id="MBB6487128.1"/>
    </source>
</evidence>
<dbReference type="RefSeq" id="WP_184707716.1">
    <property type="nucleotide sequence ID" value="NZ_JACHBG010000011.1"/>
</dbReference>
<feature type="region of interest" description="Disordered" evidence="1">
    <location>
        <begin position="50"/>
        <end position="77"/>
    </location>
</feature>
<reference evidence="2 3" key="1">
    <citation type="submission" date="2020-08" db="EMBL/GenBank/DDBJ databases">
        <title>Genomic Encyclopedia of Type Strains, Phase IV (KMG-V): Genome sequencing to study the core and pangenomes of soil and plant-associated prokaryotes.</title>
        <authorList>
            <person name="Whitman W."/>
        </authorList>
    </citation>
    <scope>NUCLEOTIDE SEQUENCE [LARGE SCALE GENOMIC DNA]</scope>
    <source>
        <strain evidence="2 3">SEMIA 4060</strain>
    </source>
</reference>
<organism evidence="2 3">
    <name type="scientific">Rhizobium lusitanum</name>
    <dbReference type="NCBI Taxonomy" id="293958"/>
    <lineage>
        <taxon>Bacteria</taxon>
        <taxon>Pseudomonadati</taxon>
        <taxon>Pseudomonadota</taxon>
        <taxon>Alphaproteobacteria</taxon>
        <taxon>Hyphomicrobiales</taxon>
        <taxon>Rhizobiaceae</taxon>
        <taxon>Rhizobium/Agrobacterium group</taxon>
        <taxon>Rhizobium</taxon>
    </lineage>
</organism>
<dbReference type="AlphaFoldDB" id="A0A7X0ITX9"/>
<evidence type="ECO:0000256" key="1">
    <source>
        <dbReference type="SAM" id="MobiDB-lite"/>
    </source>
</evidence>
<accession>A0A7X0ITX9</accession>
<evidence type="ECO:0000313" key="3">
    <source>
        <dbReference type="Proteomes" id="UP000565576"/>
    </source>
</evidence>
<name>A0A7X0ITX9_9HYPH</name>
<protein>
    <submittedName>
        <fullName evidence="2">Uncharacterized protein</fullName>
    </submittedName>
</protein>